<comment type="caution">
    <text evidence="1">The sequence shown here is derived from an EMBL/GenBank/DDBJ whole genome shotgun (WGS) entry which is preliminary data.</text>
</comment>
<organism evidence="1 2">
    <name type="scientific">Lentinula lateritia</name>
    <dbReference type="NCBI Taxonomy" id="40482"/>
    <lineage>
        <taxon>Eukaryota</taxon>
        <taxon>Fungi</taxon>
        <taxon>Dikarya</taxon>
        <taxon>Basidiomycota</taxon>
        <taxon>Agaricomycotina</taxon>
        <taxon>Agaricomycetes</taxon>
        <taxon>Agaricomycetidae</taxon>
        <taxon>Agaricales</taxon>
        <taxon>Marasmiineae</taxon>
        <taxon>Omphalotaceae</taxon>
        <taxon>Lentinula</taxon>
    </lineage>
</organism>
<reference evidence="1" key="1">
    <citation type="submission" date="2022-08" db="EMBL/GenBank/DDBJ databases">
        <authorList>
            <consortium name="DOE Joint Genome Institute"/>
            <person name="Min B."/>
            <person name="Riley R."/>
            <person name="Sierra-Patev S."/>
            <person name="Naranjo-Ortiz M."/>
            <person name="Looney B."/>
            <person name="Konkel Z."/>
            <person name="Slot J.C."/>
            <person name="Sakamoto Y."/>
            <person name="Steenwyk J.L."/>
            <person name="Rokas A."/>
            <person name="Carro J."/>
            <person name="Camarero S."/>
            <person name="Ferreira P."/>
            <person name="Molpeceres G."/>
            <person name="Ruiz-Duenas F.J."/>
            <person name="Serrano A."/>
            <person name="Henrissat B."/>
            <person name="Drula E."/>
            <person name="Hughes K.W."/>
            <person name="Mata J.L."/>
            <person name="Ishikawa N.K."/>
            <person name="Vargas-Isla R."/>
            <person name="Ushijima S."/>
            <person name="Smith C.A."/>
            <person name="Ahrendt S."/>
            <person name="Andreopoulos W."/>
            <person name="He G."/>
            <person name="Labutti K."/>
            <person name="Lipzen A."/>
            <person name="Ng V."/>
            <person name="Sandor L."/>
            <person name="Barry K."/>
            <person name="Martinez A.T."/>
            <person name="Xiao Y."/>
            <person name="Gibbons J.G."/>
            <person name="Terashima K."/>
            <person name="Hibbett D.S."/>
            <person name="Grigoriev I.V."/>
        </authorList>
    </citation>
    <scope>NUCLEOTIDE SEQUENCE</scope>
    <source>
        <strain evidence="1">Sp2 HRB7682 ss15</strain>
    </source>
</reference>
<evidence type="ECO:0000313" key="1">
    <source>
        <dbReference type="EMBL" id="KAJ4466667.1"/>
    </source>
</evidence>
<name>A0A9W8ZTT2_9AGAR</name>
<feature type="non-terminal residue" evidence="1">
    <location>
        <position position="1"/>
    </location>
</feature>
<gene>
    <name evidence="1" type="ORF">C8J55DRAFT_526987</name>
</gene>
<dbReference type="PROSITE" id="PS51257">
    <property type="entry name" value="PROKAR_LIPOPROTEIN"/>
    <property type="match status" value="1"/>
</dbReference>
<dbReference type="EMBL" id="JANVFS010000044">
    <property type="protein sequence ID" value="KAJ4466667.1"/>
    <property type="molecule type" value="Genomic_DNA"/>
</dbReference>
<dbReference type="Proteomes" id="UP001150238">
    <property type="component" value="Unassembled WGS sequence"/>
</dbReference>
<proteinExistence type="predicted"/>
<sequence length="103" mass="11623">MLRTYSIYNKSRRVLAIFGLSWVIISAACVWAIIRYTASIPAREGTGSSSSCFLSSESKVVLVCYISLLAGEWGESFKIWKNCDIANELNWASIILWQVFFTI</sequence>
<reference evidence="1" key="2">
    <citation type="journal article" date="2023" name="Proc. Natl. Acad. Sci. U.S.A.">
        <title>A global phylogenomic analysis of the shiitake genus Lentinula.</title>
        <authorList>
            <person name="Sierra-Patev S."/>
            <person name="Min B."/>
            <person name="Naranjo-Ortiz M."/>
            <person name="Looney B."/>
            <person name="Konkel Z."/>
            <person name="Slot J.C."/>
            <person name="Sakamoto Y."/>
            <person name="Steenwyk J.L."/>
            <person name="Rokas A."/>
            <person name="Carro J."/>
            <person name="Camarero S."/>
            <person name="Ferreira P."/>
            <person name="Molpeceres G."/>
            <person name="Ruiz-Duenas F.J."/>
            <person name="Serrano A."/>
            <person name="Henrissat B."/>
            <person name="Drula E."/>
            <person name="Hughes K.W."/>
            <person name="Mata J.L."/>
            <person name="Ishikawa N.K."/>
            <person name="Vargas-Isla R."/>
            <person name="Ushijima S."/>
            <person name="Smith C.A."/>
            <person name="Donoghue J."/>
            <person name="Ahrendt S."/>
            <person name="Andreopoulos W."/>
            <person name="He G."/>
            <person name="LaButti K."/>
            <person name="Lipzen A."/>
            <person name="Ng V."/>
            <person name="Riley R."/>
            <person name="Sandor L."/>
            <person name="Barry K."/>
            <person name="Martinez A.T."/>
            <person name="Xiao Y."/>
            <person name="Gibbons J.G."/>
            <person name="Terashima K."/>
            <person name="Grigoriev I.V."/>
            <person name="Hibbett D."/>
        </authorList>
    </citation>
    <scope>NUCLEOTIDE SEQUENCE</scope>
    <source>
        <strain evidence="1">Sp2 HRB7682 ss15</strain>
    </source>
</reference>
<dbReference type="AlphaFoldDB" id="A0A9W8ZTT2"/>
<protein>
    <submittedName>
        <fullName evidence="1">Uncharacterized protein</fullName>
    </submittedName>
</protein>
<evidence type="ECO:0000313" key="2">
    <source>
        <dbReference type="Proteomes" id="UP001150238"/>
    </source>
</evidence>
<accession>A0A9W8ZTT2</accession>